<dbReference type="Proteomes" id="UP001049518">
    <property type="component" value="Chromosome"/>
</dbReference>
<organism evidence="2 3">
    <name type="scientific">Actinomadura graeca</name>
    <dbReference type="NCBI Taxonomy" id="2750812"/>
    <lineage>
        <taxon>Bacteria</taxon>
        <taxon>Bacillati</taxon>
        <taxon>Actinomycetota</taxon>
        <taxon>Actinomycetes</taxon>
        <taxon>Streptosporangiales</taxon>
        <taxon>Thermomonosporaceae</taxon>
        <taxon>Actinomadura</taxon>
    </lineage>
</organism>
<dbReference type="EMBL" id="CP059572">
    <property type="protein sequence ID" value="QXJ25902.1"/>
    <property type="molecule type" value="Genomic_DNA"/>
</dbReference>
<dbReference type="RefSeq" id="WP_231332118.1">
    <property type="nucleotide sequence ID" value="NZ_CP059572.1"/>
</dbReference>
<feature type="compositionally biased region" description="Low complexity" evidence="1">
    <location>
        <begin position="167"/>
        <end position="182"/>
    </location>
</feature>
<dbReference type="Pfam" id="PF13576">
    <property type="entry name" value="Pentapeptide_3"/>
    <property type="match status" value="2"/>
</dbReference>
<keyword evidence="3" id="KW-1185">Reference proteome</keyword>
<dbReference type="PANTHER" id="PTHR14136">
    <property type="entry name" value="BTB_POZ DOMAIN-CONTAINING PROTEIN KCTD9"/>
    <property type="match status" value="1"/>
</dbReference>
<sequence length="482" mass="51555">MPVRVWRRVRRRGWSLAAWFWMAAAGAAAGAAIWFTTGWLLHTTGQVMDRDAKATGADRARVRVEAVRTGLAAGAGAGAAVGLMLAFRRQAHTEHDTAERRVTELYNAAAEQLGSDKAPVRLTALYTLERLADDNRRHRQTIVNIICAYLRMPCAAPAEQPDHGEGQRQAVRRYQAARAGRPAPQPPSTGPHPDPHEERQVRLTAQRILHTHLRPDAETPWTGITVDLTGATLIDFTLTGCTVHEADFNEATFTGTADFNGATFTGLANFSGATFTGLANFSGATFTSAADFNGAAFTGADFSEATFTGTAYFNRATFTRTYFSRAIFTGGADFIEATFTSLANFNGATFTSLANFNGVAFTGLAYFNGATFTGAYFTRATFTGTAHFAEATFTGLAYFNGATFTGADFIKATFTGADFNGATFTGRADFSRATFTGVDFEGASVADRNLAHVLPADWRIEPDEGASGRLMPVTAPAPPSGA</sequence>
<feature type="compositionally biased region" description="Pro residues" evidence="1">
    <location>
        <begin position="183"/>
        <end position="192"/>
    </location>
</feature>
<dbReference type="InterPro" id="IPR051082">
    <property type="entry name" value="Pentapeptide-BTB/POZ_domain"/>
</dbReference>
<gene>
    <name evidence="2" type="ORF">AGRA3207_007471</name>
</gene>
<accession>A0ABX8R811</accession>
<dbReference type="PANTHER" id="PTHR14136:SF17">
    <property type="entry name" value="BTB_POZ DOMAIN-CONTAINING PROTEIN KCTD9"/>
    <property type="match status" value="1"/>
</dbReference>
<evidence type="ECO:0000313" key="2">
    <source>
        <dbReference type="EMBL" id="QXJ25902.1"/>
    </source>
</evidence>
<proteinExistence type="predicted"/>
<feature type="region of interest" description="Disordered" evidence="1">
    <location>
        <begin position="157"/>
        <end position="199"/>
    </location>
</feature>
<dbReference type="InterPro" id="IPR001646">
    <property type="entry name" value="5peptide_repeat"/>
</dbReference>
<evidence type="ECO:0000313" key="3">
    <source>
        <dbReference type="Proteomes" id="UP001049518"/>
    </source>
</evidence>
<protein>
    <submittedName>
        <fullName evidence="2">Pentapeptide repeat-containing protein</fullName>
    </submittedName>
</protein>
<reference evidence="2" key="1">
    <citation type="submission" date="2020-07" db="EMBL/GenBank/DDBJ databases">
        <authorList>
            <person name="Tarantini F.S."/>
            <person name="Hong K.W."/>
            <person name="Chan K.G."/>
        </authorList>
    </citation>
    <scope>NUCLEOTIDE SEQUENCE</scope>
    <source>
        <strain evidence="2">32-07</strain>
    </source>
</reference>
<evidence type="ECO:0000256" key="1">
    <source>
        <dbReference type="SAM" id="MobiDB-lite"/>
    </source>
</evidence>
<dbReference type="Pfam" id="PF00805">
    <property type="entry name" value="Pentapeptide"/>
    <property type="match status" value="1"/>
</dbReference>
<dbReference type="Gene3D" id="2.160.20.80">
    <property type="entry name" value="E3 ubiquitin-protein ligase SopA"/>
    <property type="match status" value="2"/>
</dbReference>
<dbReference type="SUPFAM" id="SSF141571">
    <property type="entry name" value="Pentapeptide repeat-like"/>
    <property type="match status" value="1"/>
</dbReference>
<name>A0ABX8R811_9ACTN</name>